<name>A0A6S6UHY5_9BACT</name>
<organism evidence="3">
    <name type="scientific">uncultured Sulfurovum sp</name>
    <dbReference type="NCBI Taxonomy" id="269237"/>
    <lineage>
        <taxon>Bacteria</taxon>
        <taxon>Pseudomonadati</taxon>
        <taxon>Campylobacterota</taxon>
        <taxon>Epsilonproteobacteria</taxon>
        <taxon>Campylobacterales</taxon>
        <taxon>Sulfurovaceae</taxon>
        <taxon>Sulfurovum</taxon>
        <taxon>environmental samples</taxon>
    </lineage>
</organism>
<accession>A0A6S6UHY5</accession>
<dbReference type="Gene3D" id="1.10.530.10">
    <property type="match status" value="1"/>
</dbReference>
<dbReference type="Pfam" id="PF13406">
    <property type="entry name" value="SLT_2"/>
    <property type="match status" value="1"/>
</dbReference>
<reference evidence="3" key="1">
    <citation type="submission" date="2020-01" db="EMBL/GenBank/DDBJ databases">
        <authorList>
            <person name="Meier V. D."/>
            <person name="Meier V D."/>
        </authorList>
    </citation>
    <scope>NUCLEOTIDE SEQUENCE</scope>
    <source>
        <strain evidence="3">HLG_WM_MAG_01</strain>
    </source>
</reference>
<dbReference type="PANTHER" id="PTHR30163">
    <property type="entry name" value="MEMBRANE-BOUND LYTIC MUREIN TRANSGLYCOSYLASE B"/>
    <property type="match status" value="1"/>
</dbReference>
<dbReference type="CDD" id="cd13399">
    <property type="entry name" value="Slt35-like"/>
    <property type="match status" value="1"/>
</dbReference>
<evidence type="ECO:0000313" key="3">
    <source>
        <dbReference type="EMBL" id="CAA6828212.1"/>
    </source>
</evidence>
<dbReference type="GO" id="GO:0016798">
    <property type="term" value="F:hydrolase activity, acting on glycosyl bonds"/>
    <property type="evidence" value="ECO:0007669"/>
    <property type="project" value="UniProtKB-KW"/>
</dbReference>
<feature type="active site" evidence="1">
    <location>
        <position position="134"/>
    </location>
</feature>
<dbReference type="GO" id="GO:0009253">
    <property type="term" value="P:peptidoglycan catabolic process"/>
    <property type="evidence" value="ECO:0007669"/>
    <property type="project" value="TreeGrafter"/>
</dbReference>
<dbReference type="AlphaFoldDB" id="A0A6S6UHY5"/>
<dbReference type="InterPro" id="IPR043426">
    <property type="entry name" value="MltB-like"/>
</dbReference>
<protein>
    <submittedName>
        <fullName evidence="3">Membrane-bound lytic murein transglycosylase B (EC)</fullName>
        <ecNumber evidence="3">3.2.1.-</ecNumber>
    </submittedName>
</protein>
<evidence type="ECO:0000259" key="2">
    <source>
        <dbReference type="Pfam" id="PF13406"/>
    </source>
</evidence>
<dbReference type="SUPFAM" id="SSF53955">
    <property type="entry name" value="Lysozyme-like"/>
    <property type="match status" value="1"/>
</dbReference>
<dbReference type="InterPro" id="IPR011757">
    <property type="entry name" value="Lytic_transglycosylase_MltB"/>
</dbReference>
<evidence type="ECO:0000256" key="1">
    <source>
        <dbReference type="PIRSR" id="PIRSR611757-1"/>
    </source>
</evidence>
<dbReference type="FunFam" id="1.10.8.350:FF:000001">
    <property type="entry name" value="Lytic murein transglycosylase B"/>
    <property type="match status" value="1"/>
</dbReference>
<dbReference type="Gene3D" id="1.10.8.350">
    <property type="entry name" value="Bacterial muramidase"/>
    <property type="match status" value="1"/>
</dbReference>
<feature type="domain" description="Transglycosylase SLT" evidence="2">
    <location>
        <begin position="22"/>
        <end position="326"/>
    </location>
</feature>
<dbReference type="NCBIfam" id="TIGR02282">
    <property type="entry name" value="MltB"/>
    <property type="match status" value="1"/>
</dbReference>
<proteinExistence type="predicted"/>
<dbReference type="EC" id="3.2.1.-" evidence="3"/>
<dbReference type="InterPro" id="IPR023346">
    <property type="entry name" value="Lysozyme-like_dom_sf"/>
</dbReference>
<dbReference type="GO" id="GO:0008933">
    <property type="term" value="F:peptidoglycan lytic transglycosylase activity"/>
    <property type="evidence" value="ECO:0007669"/>
    <property type="project" value="TreeGrafter"/>
</dbReference>
<keyword evidence="3" id="KW-0378">Hydrolase</keyword>
<dbReference type="EMBL" id="CACVAS010000170">
    <property type="protein sequence ID" value="CAA6828212.1"/>
    <property type="molecule type" value="Genomic_DNA"/>
</dbReference>
<sequence>MRLIFIFLFFMVFIDAKDYTQHSRVQAFIENISQEYKIDKGYLQKLFSNVKVYKTPLKIYALKSKNNTTKVKSAKKKKRTFRHGSWDRYSRLKINPSRVKQGVQFIQKHQKTFNDVEKTYGVPKEYVAAIIGIETVYGGDVGSYLVFDNLVTLAFEKNRRNAFFKKELKKFLLLSQKEKFNPRNVKGSYAGAIGLGQFMPSNYEAYGVDQNKDGRITLQKAEDAIASVANYIKKNGWRTGEYVATRVSYEGKRFRRLKTGYRTLYNRKNLKGITPKKPWAYDGKVRLIKLDKKEYDELWYGAKNFFVITRYNHSSYYAMSVHQLAQKIKKKLDEN</sequence>
<dbReference type="PANTHER" id="PTHR30163:SF9">
    <property type="entry name" value="MEMBRANE-BOUND LYTIC MUREIN TRANSGLYCOSYLASE B"/>
    <property type="match status" value="1"/>
</dbReference>
<gene>
    <name evidence="3" type="ORF">HELGO_WM1896</name>
</gene>
<keyword evidence="3" id="KW-0326">Glycosidase</keyword>
<dbReference type="InterPro" id="IPR031304">
    <property type="entry name" value="SLT_2"/>
</dbReference>